<dbReference type="InterPro" id="IPR002100">
    <property type="entry name" value="TF_MADSbox"/>
</dbReference>
<dbReference type="PROSITE" id="PS50066">
    <property type="entry name" value="MADS_BOX_2"/>
    <property type="match status" value="1"/>
</dbReference>
<evidence type="ECO:0000259" key="11">
    <source>
        <dbReference type="PROSITE" id="PS50066"/>
    </source>
</evidence>
<dbReference type="PANTHER" id="PTHR11945:SF534">
    <property type="entry name" value="MYOCYTE-SPECIFIC ENHANCER FACTOR 2"/>
    <property type="match status" value="1"/>
</dbReference>
<feature type="compositionally biased region" description="Basic and acidic residues" evidence="10">
    <location>
        <begin position="440"/>
        <end position="451"/>
    </location>
</feature>
<proteinExistence type="predicted"/>
<dbReference type="GO" id="GO:0000981">
    <property type="term" value="F:DNA-binding transcription factor activity, RNA polymerase II-specific"/>
    <property type="evidence" value="ECO:0007669"/>
    <property type="project" value="TreeGrafter"/>
</dbReference>
<dbReference type="Proteomes" id="UP000261640">
    <property type="component" value="Unplaced"/>
</dbReference>
<accession>A0A7N8XE36</accession>
<dbReference type="GO" id="GO:0005634">
    <property type="term" value="C:nucleus"/>
    <property type="evidence" value="ECO:0007669"/>
    <property type="project" value="UniProtKB-SubCell"/>
</dbReference>
<dbReference type="GeneTree" id="ENSGT00940000157492"/>
<protein>
    <submittedName>
        <fullName evidence="12">Myocyte enhancer factor 2cb</fullName>
    </submittedName>
</protein>
<keyword evidence="5" id="KW-0805">Transcription regulation</keyword>
<dbReference type="PRINTS" id="PR00404">
    <property type="entry name" value="MADSDOMAIN"/>
</dbReference>
<dbReference type="FunFam" id="3.40.1810.10:FF:000001">
    <property type="entry name" value="Myocyte-specific enhancer factor 2A homolog"/>
    <property type="match status" value="1"/>
</dbReference>
<evidence type="ECO:0000313" key="13">
    <source>
        <dbReference type="Proteomes" id="UP000261640"/>
    </source>
</evidence>
<dbReference type="GO" id="GO:0000978">
    <property type="term" value="F:RNA polymerase II cis-regulatory region sequence-specific DNA binding"/>
    <property type="evidence" value="ECO:0007669"/>
    <property type="project" value="TreeGrafter"/>
</dbReference>
<keyword evidence="4" id="KW-0221">Differentiation</keyword>
<evidence type="ECO:0000256" key="7">
    <source>
        <dbReference type="ARBA" id="ARBA00023159"/>
    </source>
</evidence>
<evidence type="ECO:0000256" key="8">
    <source>
        <dbReference type="ARBA" id="ARBA00023163"/>
    </source>
</evidence>
<evidence type="ECO:0000256" key="9">
    <source>
        <dbReference type="ARBA" id="ARBA00023242"/>
    </source>
</evidence>
<feature type="region of interest" description="Disordered" evidence="10">
    <location>
        <begin position="384"/>
        <end position="481"/>
    </location>
</feature>
<keyword evidence="8" id="KW-0804">Transcription</keyword>
<name>A0A7N8XE36_9TELE</name>
<dbReference type="GO" id="GO:0046983">
    <property type="term" value="F:protein dimerization activity"/>
    <property type="evidence" value="ECO:0007669"/>
    <property type="project" value="InterPro"/>
</dbReference>
<keyword evidence="13" id="KW-1185">Reference proteome</keyword>
<keyword evidence="3" id="KW-0597">Phosphoprotein</keyword>
<dbReference type="PROSITE" id="PS00350">
    <property type="entry name" value="MADS_BOX_1"/>
    <property type="match status" value="1"/>
</dbReference>
<dbReference type="PANTHER" id="PTHR11945">
    <property type="entry name" value="MADS BOX PROTEIN"/>
    <property type="match status" value="1"/>
</dbReference>
<evidence type="ECO:0000256" key="1">
    <source>
        <dbReference type="ARBA" id="ARBA00004123"/>
    </source>
</evidence>
<keyword evidence="7" id="KW-0010">Activator</keyword>
<keyword evidence="6" id="KW-0238">DNA-binding</keyword>
<feature type="compositionally biased region" description="Low complexity" evidence="10">
    <location>
        <begin position="427"/>
        <end position="439"/>
    </location>
</feature>
<dbReference type="GO" id="GO:0045944">
    <property type="term" value="P:positive regulation of transcription by RNA polymerase II"/>
    <property type="evidence" value="ECO:0007669"/>
    <property type="project" value="InterPro"/>
</dbReference>
<evidence type="ECO:0000256" key="3">
    <source>
        <dbReference type="ARBA" id="ARBA00022553"/>
    </source>
</evidence>
<evidence type="ECO:0000256" key="4">
    <source>
        <dbReference type="ARBA" id="ARBA00022782"/>
    </source>
</evidence>
<dbReference type="CDD" id="cd00265">
    <property type="entry name" value="MADS_MEF2_like"/>
    <property type="match status" value="1"/>
</dbReference>
<dbReference type="GO" id="GO:0030154">
    <property type="term" value="P:cell differentiation"/>
    <property type="evidence" value="ECO:0007669"/>
    <property type="project" value="UniProtKB-KW"/>
</dbReference>
<evidence type="ECO:0000256" key="6">
    <source>
        <dbReference type="ARBA" id="ARBA00023125"/>
    </source>
</evidence>
<dbReference type="SUPFAM" id="SSF55455">
    <property type="entry name" value="SRF-like"/>
    <property type="match status" value="1"/>
</dbReference>
<dbReference type="InterPro" id="IPR033896">
    <property type="entry name" value="MEF2-like_N"/>
</dbReference>
<keyword evidence="2" id="KW-0217">Developmental protein</keyword>
<dbReference type="GO" id="GO:0007507">
    <property type="term" value="P:heart development"/>
    <property type="evidence" value="ECO:0007669"/>
    <property type="project" value="UniProtKB-ARBA"/>
</dbReference>
<reference evidence="12" key="2">
    <citation type="submission" date="2025-09" db="UniProtKB">
        <authorList>
            <consortium name="Ensembl"/>
        </authorList>
    </citation>
    <scope>IDENTIFICATION</scope>
</reference>
<keyword evidence="9" id="KW-0539">Nucleus</keyword>
<evidence type="ECO:0000256" key="10">
    <source>
        <dbReference type="SAM" id="MobiDB-lite"/>
    </source>
</evidence>
<evidence type="ECO:0000313" key="12">
    <source>
        <dbReference type="Ensembl" id="ENSMAMP00000047784.1"/>
    </source>
</evidence>
<dbReference type="SMART" id="SM00432">
    <property type="entry name" value="MADS"/>
    <property type="match status" value="1"/>
</dbReference>
<dbReference type="InterPro" id="IPR022102">
    <property type="entry name" value="HJURP_C"/>
</dbReference>
<dbReference type="Gene3D" id="3.40.1810.10">
    <property type="entry name" value="Transcription factor, MADS-box"/>
    <property type="match status" value="1"/>
</dbReference>
<dbReference type="InterPro" id="IPR036879">
    <property type="entry name" value="TF_MADSbox_sf"/>
</dbReference>
<reference evidence="12" key="1">
    <citation type="submission" date="2025-08" db="UniProtKB">
        <authorList>
            <consortium name="Ensembl"/>
        </authorList>
    </citation>
    <scope>IDENTIFICATION</scope>
</reference>
<dbReference type="Pfam" id="PF12347">
    <property type="entry name" value="HJURP_C"/>
    <property type="match status" value="1"/>
</dbReference>
<dbReference type="Ensembl" id="ENSMAMT00000063851.1">
    <property type="protein sequence ID" value="ENSMAMP00000047784.1"/>
    <property type="gene ID" value="ENSMAMG00000011560.2"/>
</dbReference>
<dbReference type="Pfam" id="PF00319">
    <property type="entry name" value="SRF-TF"/>
    <property type="match status" value="1"/>
</dbReference>
<sequence length="481" mass="51878">MGRKKIQITRIMDERNRQVTFTKRKFGLMKKAYELSVLCDCEIALIIFNSTNKLFQYASTDMDKVLLKYTEYNEPHESRTNSDIVEALSKKENKGGESPELESALILTPRTEEKYKQINEEFDHMIKTHKIPAVPPSNYDMPVSIPVSNQNNLIYSHPGGSLGNHNLLPLAHHGLQRNSMSPGVTHRPPSAGNTGGLMGADLTTGAGTSAGNGYGNHRNSPGLLVSPGGMNKNMQAKSPPPMNLGMNNRKPDLRVLIPPGAKNNMPSIVSNLSIPLFNQRINNSQSAQSLATPVVSVATPTLPGQGMGGYPSAISTSYGTEYSLNSADLSSLSGFNSGSSLHLGSMSGWQQQHLQNMQHSALGQLGNCSSSHLCQGSNLSLPSAQSLHIKSEPVSPPRDRTSNTPGGYGGGVPPPQNPSSRQDSGRSPVDSLSSCSSSHEGSDRDEHRNEFHSPLGLVRPALDERESPSIKRVRLSEGWAT</sequence>
<evidence type="ECO:0000256" key="2">
    <source>
        <dbReference type="ARBA" id="ARBA00022473"/>
    </source>
</evidence>
<dbReference type="AlphaFoldDB" id="A0A7N8XE36"/>
<feature type="domain" description="MADS-box" evidence="11">
    <location>
        <begin position="1"/>
        <end position="61"/>
    </location>
</feature>
<evidence type="ECO:0000256" key="5">
    <source>
        <dbReference type="ARBA" id="ARBA00023015"/>
    </source>
</evidence>
<organism evidence="12 13">
    <name type="scientific">Mastacembelus armatus</name>
    <name type="common">zig-zag eel</name>
    <dbReference type="NCBI Taxonomy" id="205130"/>
    <lineage>
        <taxon>Eukaryota</taxon>
        <taxon>Metazoa</taxon>
        <taxon>Chordata</taxon>
        <taxon>Craniata</taxon>
        <taxon>Vertebrata</taxon>
        <taxon>Euteleostomi</taxon>
        <taxon>Actinopterygii</taxon>
        <taxon>Neopterygii</taxon>
        <taxon>Teleostei</taxon>
        <taxon>Neoteleostei</taxon>
        <taxon>Acanthomorphata</taxon>
        <taxon>Anabantaria</taxon>
        <taxon>Synbranchiformes</taxon>
        <taxon>Mastacembelidae</taxon>
        <taxon>Mastacembelus</taxon>
    </lineage>
</organism>
<dbReference type="GO" id="GO:0042826">
    <property type="term" value="F:histone deacetylase binding"/>
    <property type="evidence" value="ECO:0007669"/>
    <property type="project" value="TreeGrafter"/>
</dbReference>
<comment type="subcellular location">
    <subcellularLocation>
        <location evidence="1">Nucleus</location>
    </subcellularLocation>
</comment>